<organism evidence="1 2">
    <name type="scientific">Elysia crispata</name>
    <name type="common">lettuce slug</name>
    <dbReference type="NCBI Taxonomy" id="231223"/>
    <lineage>
        <taxon>Eukaryota</taxon>
        <taxon>Metazoa</taxon>
        <taxon>Spiralia</taxon>
        <taxon>Lophotrochozoa</taxon>
        <taxon>Mollusca</taxon>
        <taxon>Gastropoda</taxon>
        <taxon>Heterobranchia</taxon>
        <taxon>Euthyneura</taxon>
        <taxon>Panpulmonata</taxon>
        <taxon>Sacoglossa</taxon>
        <taxon>Placobranchoidea</taxon>
        <taxon>Plakobranchidae</taxon>
        <taxon>Elysia</taxon>
    </lineage>
</organism>
<reference evidence="1" key="1">
    <citation type="journal article" date="2023" name="G3 (Bethesda)">
        <title>A reference genome for the long-term kleptoplast-retaining sea slug Elysia crispata morphotype clarki.</title>
        <authorList>
            <person name="Eastman K.E."/>
            <person name="Pendleton A.L."/>
            <person name="Shaikh M.A."/>
            <person name="Suttiyut T."/>
            <person name="Ogas R."/>
            <person name="Tomko P."/>
            <person name="Gavelis G."/>
            <person name="Widhalm J.R."/>
            <person name="Wisecaver J.H."/>
        </authorList>
    </citation>
    <scope>NUCLEOTIDE SEQUENCE</scope>
    <source>
        <strain evidence="1">ECLA1</strain>
    </source>
</reference>
<gene>
    <name evidence="1" type="ORF">RRG08_009750</name>
</gene>
<sequence length="159" mass="18013">MGLHPDINGEEVEPAQLPTFTTKTRHILLEKRTSNPASIKIGRSRGLNTEQMGSAPHARLKTYVKVLAELVRRSASVTRWHELQRNQVGQRKEHAIRLYKHNSSVTRSAQFRRIISLRDSIAGTHFLSNKSCLKSDRCVLLIHSQLSLSVLLSFSFTES</sequence>
<proteinExistence type="predicted"/>
<dbReference type="Proteomes" id="UP001283361">
    <property type="component" value="Unassembled WGS sequence"/>
</dbReference>
<evidence type="ECO:0000313" key="1">
    <source>
        <dbReference type="EMBL" id="KAK3759564.1"/>
    </source>
</evidence>
<evidence type="ECO:0000313" key="2">
    <source>
        <dbReference type="Proteomes" id="UP001283361"/>
    </source>
</evidence>
<dbReference type="AlphaFoldDB" id="A0AAE0YYJ1"/>
<comment type="caution">
    <text evidence="1">The sequence shown here is derived from an EMBL/GenBank/DDBJ whole genome shotgun (WGS) entry which is preliminary data.</text>
</comment>
<dbReference type="EMBL" id="JAWDGP010005112">
    <property type="protein sequence ID" value="KAK3759564.1"/>
    <property type="molecule type" value="Genomic_DNA"/>
</dbReference>
<keyword evidence="2" id="KW-1185">Reference proteome</keyword>
<protein>
    <submittedName>
        <fullName evidence="1">Uncharacterized protein</fullName>
    </submittedName>
</protein>
<accession>A0AAE0YYJ1</accession>
<name>A0AAE0YYJ1_9GAST</name>